<feature type="chain" id="PRO_5004235457" evidence="3">
    <location>
        <begin position="20"/>
        <end position="463"/>
    </location>
</feature>
<dbReference type="RefSeq" id="WP_044284711.1">
    <property type="nucleotide sequence ID" value="NC_007295.1"/>
</dbReference>
<dbReference type="EMBL" id="AE017243">
    <property type="protein sequence ID" value="AAZ44682.2"/>
    <property type="molecule type" value="Genomic_DNA"/>
</dbReference>
<feature type="region of interest" description="Disordered" evidence="1">
    <location>
        <begin position="126"/>
        <end position="145"/>
    </location>
</feature>
<keyword evidence="3" id="KW-0732">Signal</keyword>
<evidence type="ECO:0000313" key="5">
    <source>
        <dbReference type="Proteomes" id="UP000000548"/>
    </source>
</evidence>
<keyword evidence="2" id="KW-0812">Transmembrane</keyword>
<dbReference type="KEGG" id="mhj:MHJ_0598"/>
<organism evidence="4 5">
    <name type="scientific">Mesomycoplasma hyopneumoniae (strain J / ATCC 25934 / NCTC 10110)</name>
    <name type="common">Mycoplasma hyopneumoniae</name>
    <dbReference type="NCBI Taxonomy" id="262719"/>
    <lineage>
        <taxon>Bacteria</taxon>
        <taxon>Bacillati</taxon>
        <taxon>Mycoplasmatota</taxon>
        <taxon>Mycoplasmoidales</taxon>
        <taxon>Metamycoplasmataceae</taxon>
        <taxon>Mesomycoplasma</taxon>
    </lineage>
</organism>
<dbReference type="OrthoDB" id="403487at2"/>
<protein>
    <submittedName>
        <fullName evidence="4">Uncharacterized protein</fullName>
    </submittedName>
</protein>
<keyword evidence="2" id="KW-0472">Membrane</keyword>
<evidence type="ECO:0000313" key="4">
    <source>
        <dbReference type="EMBL" id="AAZ44682.2"/>
    </source>
</evidence>
<gene>
    <name evidence="4" type="ordered locus">MHJ_0598</name>
</gene>
<feature type="transmembrane region" description="Helical" evidence="2">
    <location>
        <begin position="89"/>
        <end position="110"/>
    </location>
</feature>
<evidence type="ECO:0000256" key="1">
    <source>
        <dbReference type="SAM" id="MobiDB-lite"/>
    </source>
</evidence>
<dbReference type="Proteomes" id="UP000000548">
    <property type="component" value="Chromosome"/>
</dbReference>
<proteinExistence type="predicted"/>
<keyword evidence="2" id="KW-1133">Transmembrane helix</keyword>
<dbReference type="HOGENOM" id="CLU_572145_0_0_14"/>
<dbReference type="GeneID" id="41334898"/>
<sequence length="463" mass="53582">MNKKSKNLLKKVCKMFSFAAFSTLIITSYSNNNFQDKTPSSQKITENLSKKSQEVNKISQMAAVNELEDEEISKAILEIKPREDEFAPAIPLLFGALGGILFGGVFSSWLGQNPLPELPRLGNVGSYAPQIDQKPSQNTEKKVSKRYENNSYQSSFLDYFQKTEKKSKIENSGPVYGPFLPGEDKRELDPIVAKSANSITIDLNILSIITKTKLSERVAALSRVEFVEITDRKKLKDYKDIHLAYFFDEVPGGKPKFIISKTKISEPIAWELSILGLQIELGIPEILEKNFFPNIRLQPLNLIEKFLKRLMFRPNFYSYSKHKMQQLAYKIAATINTINGANLGYNIPYLNNDNDPNYPKSYYIVEDFYEEIFDKNENWYINMPSSETYYLENPKIDPNRTKNIWKKLEKKSIFFKNYHVRRVKFKPSDREKNEKTGKDIRHSDLKKIEGIHYLYGDPVKFPY</sequence>
<dbReference type="AlphaFoldDB" id="Q4A989"/>
<evidence type="ECO:0000256" key="3">
    <source>
        <dbReference type="SAM" id="SignalP"/>
    </source>
</evidence>
<evidence type="ECO:0000256" key="2">
    <source>
        <dbReference type="SAM" id="Phobius"/>
    </source>
</evidence>
<name>Q4A989_MESHJ</name>
<accession>Q4A989</accession>
<feature type="signal peptide" evidence="3">
    <location>
        <begin position="1"/>
        <end position="19"/>
    </location>
</feature>
<reference evidence="4 5" key="1">
    <citation type="journal article" date="2005" name="J. Bacteriol.">
        <title>Swine and poultry pathogens: the complete genome sequences of two strains of Mycoplasma hyopneumoniae and a strain of Mycoplasma synoviae.</title>
        <authorList>
            <person name="Vasconcelos A.T."/>
            <person name="Ferreira H.B."/>
            <person name="Bizarro C.V."/>
            <person name="Bonatto S.L."/>
            <person name="Carvalho M.O."/>
            <person name="Pinto P.M."/>
            <person name="Almeida D.F."/>
            <person name="Almeida L.G."/>
            <person name="Almeida R."/>
            <person name="Alves-Filho L."/>
            <person name="Assuncao E.N."/>
            <person name="Azevedo V.A."/>
            <person name="Bogo M.R."/>
            <person name="Brigido M.M."/>
            <person name="Brocchi M."/>
            <person name="Burity H.A."/>
            <person name="Camargo A.A."/>
            <person name="Camargo S.S."/>
            <person name="Carepo M.S."/>
            <person name="Carraro D.M."/>
            <person name="de Mattos Cascardo J.C."/>
            <person name="Castro L.A."/>
            <person name="Cavalcanti G."/>
            <person name="Chemale G."/>
            <person name="Collevatti R.G."/>
            <person name="Cunha C.W."/>
            <person name="Dallagiovanna B."/>
            <person name="Dambros B.P."/>
            <person name="Dellagostin O.A."/>
            <person name="Falcao C."/>
            <person name="Fantinatti-Garboggini F."/>
            <person name="Felipe M.S."/>
            <person name="Fiorentin L."/>
            <person name="Franco G.R."/>
            <person name="Freitas N.S."/>
            <person name="Frias D."/>
            <person name="Grangeiro T.B."/>
            <person name="Grisard E.C."/>
            <person name="Guimaraes C.T."/>
            <person name="Hungria M."/>
            <person name="Jardim S.N."/>
            <person name="Krieger M.A."/>
            <person name="Laurino J.P."/>
            <person name="Lima L.F."/>
            <person name="Lopes M.I."/>
            <person name="Loreto E.L."/>
            <person name="Madeira H.M."/>
            <person name="Manfio G.P."/>
            <person name="Maranhao A.Q."/>
            <person name="Martinkovics C.T."/>
            <person name="Medeiros S.R."/>
            <person name="Moreira M.A."/>
            <person name="Neiva M."/>
            <person name="Ramalho-Neto C.E."/>
            <person name="Nicolas M.F."/>
            <person name="Oliveira S.C."/>
            <person name="Paixao R.F."/>
            <person name="Pedrosa F.O."/>
            <person name="Pena S.D."/>
            <person name="Pereira M."/>
            <person name="Pereira-Ferrari L."/>
            <person name="Piffer I."/>
            <person name="Pinto L.S."/>
            <person name="Potrich D.P."/>
            <person name="Salim A.C."/>
            <person name="Santos F.R."/>
            <person name="Schmitt R."/>
            <person name="Schneider M.P."/>
            <person name="Schrank A."/>
            <person name="Schrank I.S."/>
            <person name="Schuck A.F."/>
            <person name="Seuanez H.N."/>
            <person name="Silva D.W."/>
            <person name="Silva R."/>
            <person name="Silva S.C."/>
            <person name="Soares C.M."/>
            <person name="Souza K.R."/>
            <person name="Souza R.C."/>
            <person name="Staats C.C."/>
            <person name="Steffens M.B."/>
            <person name="Teixeira S.M."/>
            <person name="Urmenyi T.P."/>
            <person name="Vainstein M.H."/>
            <person name="Zuccherato L.W."/>
            <person name="Simpson A.J."/>
            <person name="Zaha A."/>
        </authorList>
    </citation>
    <scope>NUCLEOTIDE SEQUENCE [LARGE SCALE GENOMIC DNA]</scope>
    <source>
        <strain evidence="5">J / ATCC 25934 / NCTC 10110</strain>
    </source>
</reference>